<dbReference type="GO" id="GO:0005509">
    <property type="term" value="F:calcium ion binding"/>
    <property type="evidence" value="ECO:0007669"/>
    <property type="project" value="InterPro"/>
</dbReference>
<evidence type="ECO:0000256" key="1">
    <source>
        <dbReference type="ARBA" id="ARBA00006049"/>
    </source>
</evidence>
<keyword evidence="4" id="KW-0677">Repeat</keyword>
<evidence type="ECO:0000259" key="7">
    <source>
        <dbReference type="PROSITE" id="PS50222"/>
    </source>
</evidence>
<evidence type="ECO:0000313" key="8">
    <source>
        <dbReference type="EMBL" id="SPQ95318.1"/>
    </source>
</evidence>
<dbReference type="PROSITE" id="PS50222">
    <property type="entry name" value="EF_HAND_2"/>
    <property type="match status" value="1"/>
</dbReference>
<keyword evidence="3" id="KW-0479">Metal-binding</keyword>
<reference evidence="8 9" key="1">
    <citation type="submission" date="2018-03" db="EMBL/GenBank/DDBJ databases">
        <authorList>
            <person name="Fogelqvist J."/>
        </authorList>
    </citation>
    <scope>NUCLEOTIDE SEQUENCE [LARGE SCALE GENOMIC DNA]</scope>
</reference>
<gene>
    <name evidence="8" type="ORF">PLBR_LOCUS2533</name>
</gene>
<keyword evidence="5" id="KW-0106">Calcium</keyword>
<comment type="similarity">
    <text evidence="1">Belongs to the recoverin family.</text>
</comment>
<evidence type="ECO:0000256" key="4">
    <source>
        <dbReference type="ARBA" id="ARBA00022737"/>
    </source>
</evidence>
<protein>
    <recommendedName>
        <fullName evidence="7">EF-hand domain-containing protein</fullName>
    </recommendedName>
</protein>
<keyword evidence="2" id="KW-0519">Myristate</keyword>
<dbReference type="InterPro" id="IPR018247">
    <property type="entry name" value="EF_Hand_1_Ca_BS"/>
</dbReference>
<evidence type="ECO:0000256" key="2">
    <source>
        <dbReference type="ARBA" id="ARBA00022707"/>
    </source>
</evidence>
<evidence type="ECO:0000256" key="6">
    <source>
        <dbReference type="ARBA" id="ARBA00023288"/>
    </source>
</evidence>
<feature type="domain" description="EF-hand" evidence="7">
    <location>
        <begin position="94"/>
        <end position="129"/>
    </location>
</feature>
<dbReference type="InterPro" id="IPR011992">
    <property type="entry name" value="EF-hand-dom_pair"/>
</dbReference>
<dbReference type="PANTHER" id="PTHR23055:SF178">
    <property type="entry name" value="NEUROCALCIN HOMOLOG"/>
    <property type="match status" value="1"/>
</dbReference>
<accession>A0A3P3Y582</accession>
<dbReference type="AlphaFoldDB" id="A0A3P3Y582"/>
<keyword evidence="6" id="KW-0449">Lipoprotein</keyword>
<sequence length="427" mass="47463">MLPDLQFFEAELVQMRDIFASICREADVTRPTNNINEMRISRSALKAWIQDYLVDGVALDGLLNRLYDQIAYNVHQGIDFHDWFELVATISKGDPRRVARFVFDAFDLNDDGVVDSHDVFTCLQLGYHRVLGNDMFTLAKCVSDASKTTQQWTGSGGRPVEVTFDAFWSSHVNESGETDLGRLLLDVLYRRLRREPTVACHPAPPMYARTAPDHVSGKRGVRRHSSIDIAPIGNLQKHEVLIAKQIYDDALPIGATYLNRRSLPRAVRALIVPSAQLPDQCLDYIASGFDSSRSGSVPFVDFARRVSDVFRGSRSDRQKMAFDMMDTNGRGVLRSSDVVALAADQYAAAVFAQDLDTLLDVAIATGTVSLDDASRVWNVPAVFRLFVASLDNAAVPQRSAESAAVADDVPLWPPAGLKNLTDHERRY</sequence>
<dbReference type="InterPro" id="IPR028846">
    <property type="entry name" value="Recoverin"/>
</dbReference>
<dbReference type="InterPro" id="IPR002048">
    <property type="entry name" value="EF_hand_dom"/>
</dbReference>
<keyword evidence="8" id="KW-0496">Mitochondrion</keyword>
<dbReference type="SUPFAM" id="SSF47473">
    <property type="entry name" value="EF-hand"/>
    <property type="match status" value="2"/>
</dbReference>
<organism evidence="8 9">
    <name type="scientific">Plasmodiophora brassicae</name>
    <name type="common">Clubroot disease agent</name>
    <dbReference type="NCBI Taxonomy" id="37360"/>
    <lineage>
        <taxon>Eukaryota</taxon>
        <taxon>Sar</taxon>
        <taxon>Rhizaria</taxon>
        <taxon>Endomyxa</taxon>
        <taxon>Phytomyxea</taxon>
        <taxon>Plasmodiophorida</taxon>
        <taxon>Plasmodiophoridae</taxon>
        <taxon>Plasmodiophora</taxon>
    </lineage>
</organism>
<dbReference type="PROSITE" id="PS00018">
    <property type="entry name" value="EF_HAND_1"/>
    <property type="match status" value="1"/>
</dbReference>
<geneLocation type="mitochondrion" evidence="8"/>
<proteinExistence type="inferred from homology"/>
<name>A0A3P3Y582_PLABS</name>
<dbReference type="Gene3D" id="1.10.238.10">
    <property type="entry name" value="EF-hand"/>
    <property type="match status" value="2"/>
</dbReference>
<evidence type="ECO:0000256" key="5">
    <source>
        <dbReference type="ARBA" id="ARBA00022837"/>
    </source>
</evidence>
<evidence type="ECO:0000256" key="3">
    <source>
        <dbReference type="ARBA" id="ARBA00022723"/>
    </source>
</evidence>
<dbReference type="EMBL" id="OVEO01000004">
    <property type="protein sequence ID" value="SPQ95318.1"/>
    <property type="molecule type" value="Genomic_DNA"/>
</dbReference>
<evidence type="ECO:0000313" key="9">
    <source>
        <dbReference type="Proteomes" id="UP000290189"/>
    </source>
</evidence>
<dbReference type="Proteomes" id="UP000290189">
    <property type="component" value="Unassembled WGS sequence"/>
</dbReference>
<dbReference type="PANTHER" id="PTHR23055">
    <property type="entry name" value="CALCIUM BINDING PROTEINS"/>
    <property type="match status" value="1"/>
</dbReference>